<dbReference type="Proteomes" id="UP001234178">
    <property type="component" value="Unassembled WGS sequence"/>
</dbReference>
<evidence type="ECO:0000313" key="2">
    <source>
        <dbReference type="Proteomes" id="UP001234178"/>
    </source>
</evidence>
<organism evidence="1 2">
    <name type="scientific">Daphnia magna</name>
    <dbReference type="NCBI Taxonomy" id="35525"/>
    <lineage>
        <taxon>Eukaryota</taxon>
        <taxon>Metazoa</taxon>
        <taxon>Ecdysozoa</taxon>
        <taxon>Arthropoda</taxon>
        <taxon>Crustacea</taxon>
        <taxon>Branchiopoda</taxon>
        <taxon>Diplostraca</taxon>
        <taxon>Cladocera</taxon>
        <taxon>Anomopoda</taxon>
        <taxon>Daphniidae</taxon>
        <taxon>Daphnia</taxon>
    </lineage>
</organism>
<evidence type="ECO:0000313" key="1">
    <source>
        <dbReference type="EMBL" id="KAK4017314.1"/>
    </source>
</evidence>
<proteinExistence type="predicted"/>
<keyword evidence="2" id="KW-1185">Reference proteome</keyword>
<protein>
    <submittedName>
        <fullName evidence="1">Uncharacterized protein</fullName>
    </submittedName>
</protein>
<reference evidence="1 2" key="1">
    <citation type="journal article" date="2023" name="Nucleic Acids Res.">
        <title>The hologenome of Daphnia magna reveals possible DNA methylation and microbiome-mediated evolution of the host genome.</title>
        <authorList>
            <person name="Chaturvedi A."/>
            <person name="Li X."/>
            <person name="Dhandapani V."/>
            <person name="Marshall H."/>
            <person name="Kissane S."/>
            <person name="Cuenca-Cambronero M."/>
            <person name="Asole G."/>
            <person name="Calvet F."/>
            <person name="Ruiz-Romero M."/>
            <person name="Marangio P."/>
            <person name="Guigo R."/>
            <person name="Rago D."/>
            <person name="Mirbahai L."/>
            <person name="Eastwood N."/>
            <person name="Colbourne J.K."/>
            <person name="Zhou J."/>
            <person name="Mallon E."/>
            <person name="Orsini L."/>
        </authorList>
    </citation>
    <scope>NUCLEOTIDE SEQUENCE [LARGE SCALE GENOMIC DNA]</scope>
    <source>
        <strain evidence="1">LRV0_1</strain>
    </source>
</reference>
<name>A0ABQ9ZWM3_9CRUS</name>
<comment type="caution">
    <text evidence="1">The sequence shown here is derived from an EMBL/GenBank/DDBJ whole genome shotgun (WGS) entry which is preliminary data.</text>
</comment>
<sequence>MQPMKEEKYCHISSAQLERASNACGIERQNGQAFRLSSPSAAKEQEPIKFELTALECAQ</sequence>
<accession>A0ABQ9ZWM3</accession>
<dbReference type="EMBL" id="JAOYFB010000005">
    <property type="protein sequence ID" value="KAK4017314.1"/>
    <property type="molecule type" value="Genomic_DNA"/>
</dbReference>
<gene>
    <name evidence="1" type="ORF">OUZ56_032261</name>
</gene>